<dbReference type="EMBL" id="LRVM01000015">
    <property type="protein sequence ID" value="KXL51759.1"/>
    <property type="molecule type" value="Genomic_DNA"/>
</dbReference>
<comment type="caution">
    <text evidence="1">The sequence shown here is derived from an EMBL/GenBank/DDBJ whole genome shotgun (WGS) entry which is preliminary data.</text>
</comment>
<keyword evidence="2" id="KW-1185">Reference proteome</keyword>
<reference evidence="1 2" key="1">
    <citation type="submission" date="2016-01" db="EMBL/GenBank/DDBJ databases">
        <title>Genome sequence of Clostridium neopropionicum X4, DSM-3847.</title>
        <authorList>
            <person name="Poehlein A."/>
            <person name="Beck M.H."/>
            <person name="Bengelsdorf F.R."/>
            <person name="Daniel R."/>
            <person name="Duerre P."/>
        </authorList>
    </citation>
    <scope>NUCLEOTIDE SEQUENCE [LARGE SCALE GENOMIC DNA]</scope>
    <source>
        <strain evidence="1 2">DSM-3847</strain>
    </source>
</reference>
<gene>
    <name evidence="1" type="ORF">CLNEO_28260</name>
</gene>
<evidence type="ECO:0008006" key="3">
    <source>
        <dbReference type="Google" id="ProtNLM"/>
    </source>
</evidence>
<protein>
    <recommendedName>
        <fullName evidence="3">Sel1 repeat protein</fullName>
    </recommendedName>
</protein>
<dbReference type="Proteomes" id="UP000070539">
    <property type="component" value="Unassembled WGS sequence"/>
</dbReference>
<name>A0A136WBQ2_9FIRM</name>
<organism evidence="1 2">
    <name type="scientific">Anaerotignum neopropionicum</name>
    <dbReference type="NCBI Taxonomy" id="36847"/>
    <lineage>
        <taxon>Bacteria</taxon>
        <taxon>Bacillati</taxon>
        <taxon>Bacillota</taxon>
        <taxon>Clostridia</taxon>
        <taxon>Lachnospirales</taxon>
        <taxon>Anaerotignaceae</taxon>
        <taxon>Anaerotignum</taxon>
    </lineage>
</organism>
<accession>A0A136WBQ2</accession>
<dbReference type="InterPro" id="IPR011990">
    <property type="entry name" value="TPR-like_helical_dom_sf"/>
</dbReference>
<evidence type="ECO:0000313" key="1">
    <source>
        <dbReference type="EMBL" id="KXL51759.1"/>
    </source>
</evidence>
<dbReference type="Gene3D" id="1.25.40.10">
    <property type="entry name" value="Tetratricopeptide repeat domain"/>
    <property type="match status" value="1"/>
</dbReference>
<evidence type="ECO:0000313" key="2">
    <source>
        <dbReference type="Proteomes" id="UP000070539"/>
    </source>
</evidence>
<sequence>MLQNDIQTEKNLPKAKEYFQKAAKLGDAFIYYLPPKIILVEENTAAKDLKTASEYLNTPSVRGNQFAQYATEMIQENKNSLDGSGSYNRAMRSTLCITVHAFF</sequence>
<proteinExistence type="predicted"/>
<dbReference type="SUPFAM" id="SSF81901">
    <property type="entry name" value="HCP-like"/>
    <property type="match status" value="1"/>
</dbReference>
<dbReference type="AlphaFoldDB" id="A0A136WBQ2"/>